<keyword evidence="3" id="KW-1185">Reference proteome</keyword>
<feature type="region of interest" description="Disordered" evidence="1">
    <location>
        <begin position="639"/>
        <end position="669"/>
    </location>
</feature>
<name>A0A9W6SUR8_CANBO</name>
<feature type="compositionally biased region" description="Basic and acidic residues" evidence="1">
    <location>
        <begin position="54"/>
        <end position="69"/>
    </location>
</feature>
<feature type="compositionally biased region" description="Basic and acidic residues" evidence="1">
    <location>
        <begin position="343"/>
        <end position="363"/>
    </location>
</feature>
<dbReference type="AlphaFoldDB" id="A0A9W6SUR8"/>
<evidence type="ECO:0000313" key="2">
    <source>
        <dbReference type="EMBL" id="GME66686.1"/>
    </source>
</evidence>
<feature type="region of interest" description="Disordered" evidence="1">
    <location>
        <begin position="342"/>
        <end position="395"/>
    </location>
</feature>
<proteinExistence type="predicted"/>
<comment type="caution">
    <text evidence="2">The sequence shown here is derived from an EMBL/GenBank/DDBJ whole genome shotgun (WGS) entry which is preliminary data.</text>
</comment>
<dbReference type="Proteomes" id="UP001165120">
    <property type="component" value="Unassembled WGS sequence"/>
</dbReference>
<feature type="compositionally biased region" description="Polar residues" evidence="1">
    <location>
        <begin position="275"/>
        <end position="286"/>
    </location>
</feature>
<feature type="compositionally biased region" description="Polar residues" evidence="1">
    <location>
        <begin position="752"/>
        <end position="768"/>
    </location>
</feature>
<feature type="compositionally biased region" description="Polar residues" evidence="1">
    <location>
        <begin position="532"/>
        <end position="544"/>
    </location>
</feature>
<feature type="compositionally biased region" description="Basic and acidic residues" evidence="1">
    <location>
        <begin position="375"/>
        <end position="391"/>
    </location>
</feature>
<feature type="compositionally biased region" description="Basic and acidic residues" evidence="1">
    <location>
        <begin position="778"/>
        <end position="797"/>
    </location>
</feature>
<feature type="region of interest" description="Disordered" evidence="1">
    <location>
        <begin position="477"/>
        <end position="579"/>
    </location>
</feature>
<feature type="compositionally biased region" description="Basic and acidic residues" evidence="1">
    <location>
        <begin position="301"/>
        <end position="316"/>
    </location>
</feature>
<sequence>MNPNKIQNLIEKESLTPPLTKENEETNPLSRETESSTATTTTSTNLNLQNTNAENKETVESNRDEKSDQNDAMIIDEPIEEQLQPEHQSPQAINATKPEILKVTEGKDEKELTRLINETLDTSLENWKNSETIIESILEIRKEKEKIKLEELRSQNLQSAIQLIQTAVSAGIKSDLIPTMFPFQENIDKISEYIKTFKSYSITEFQHPQENPSIAQVVPLIPTSTEAQLTGISPSGTERLLSAYDRKKSVKERVKAFEGKEKATDTEYLIKKTPGTLTKQKSTSSLHYVGDETSRQQQSPEHSEPGGTKEYEHEGSRSNALNSGRSSPLKPKELLLSSAEIESAERITSESLKAEVSAEDHNIPSKSELSPGSKFDPKSFKKELHDPEESKKRNKAIVSASTAALSASQNAIFKVKIPEKKSFEFHHWVVPEGSTLKKGYSVESSPIKRKLSSSSLQAASELSELRKPGLAISSAIKSSVSSPAPKHSPSKSITSSEVLSTTPDYRGGHKRTKSDISMSGMDQSYFLRGNDDSFNSQANTSSTAFPPGSNLIPQTPNRQTGGTSDHKLKPSPEFTKSRREGGHQVMQYVYSQHGQPVLSQPQYPSYMPYHRVPAPQEVSRYPDQMISQQQAARSFTGSYVQRSGSGTPTSPVAPQFSNQHKQQQQHQMISPHLVQQSYGLQQNLQIQRPNLNYQTSPAPSAYSAFQPSHLPLPSATTLVPVVTQTPTQASRIYHPMGSSTPNRQVPIPSPSPSQTGPIRQHIYTTSQDYRGIPPGYRGIEDPREKEGDADEQSSKNR</sequence>
<feature type="compositionally biased region" description="Low complexity" evidence="1">
    <location>
        <begin position="35"/>
        <end position="53"/>
    </location>
</feature>
<feature type="region of interest" description="Disordered" evidence="1">
    <location>
        <begin position="1"/>
        <end position="71"/>
    </location>
</feature>
<feature type="compositionally biased region" description="Polar residues" evidence="1">
    <location>
        <begin position="493"/>
        <end position="503"/>
    </location>
</feature>
<organism evidence="2 3">
    <name type="scientific">Candida boidinii</name>
    <name type="common">Yeast</name>
    <dbReference type="NCBI Taxonomy" id="5477"/>
    <lineage>
        <taxon>Eukaryota</taxon>
        <taxon>Fungi</taxon>
        <taxon>Dikarya</taxon>
        <taxon>Ascomycota</taxon>
        <taxon>Saccharomycotina</taxon>
        <taxon>Pichiomycetes</taxon>
        <taxon>Pichiales</taxon>
        <taxon>Pichiaceae</taxon>
        <taxon>Ogataea</taxon>
        <taxon>Ogataea/Candida clade</taxon>
    </lineage>
</organism>
<evidence type="ECO:0000313" key="3">
    <source>
        <dbReference type="Proteomes" id="UP001165120"/>
    </source>
</evidence>
<protein>
    <submittedName>
        <fullName evidence="2">Unnamed protein product</fullName>
    </submittedName>
</protein>
<feature type="compositionally biased region" description="Low complexity" evidence="1">
    <location>
        <begin position="477"/>
        <end position="492"/>
    </location>
</feature>
<reference evidence="2" key="1">
    <citation type="submission" date="2023-04" db="EMBL/GenBank/DDBJ databases">
        <title>Candida boidinii NBRC 10035.</title>
        <authorList>
            <person name="Ichikawa N."/>
            <person name="Sato H."/>
            <person name="Tonouchi N."/>
        </authorList>
    </citation>
    <scope>NUCLEOTIDE SEQUENCE</scope>
    <source>
        <strain evidence="2">NBRC 10035</strain>
    </source>
</reference>
<feature type="compositionally biased region" description="Polar residues" evidence="1">
    <location>
        <begin position="551"/>
        <end position="563"/>
    </location>
</feature>
<dbReference type="EMBL" id="BSXN01000021">
    <property type="protein sequence ID" value="GME66686.1"/>
    <property type="molecule type" value="Genomic_DNA"/>
</dbReference>
<feature type="region of interest" description="Disordered" evidence="1">
    <location>
        <begin position="275"/>
        <end position="330"/>
    </location>
</feature>
<feature type="region of interest" description="Disordered" evidence="1">
    <location>
        <begin position="730"/>
        <end position="797"/>
    </location>
</feature>
<feature type="compositionally biased region" description="Basic and acidic residues" evidence="1">
    <location>
        <begin position="564"/>
        <end position="579"/>
    </location>
</feature>
<gene>
    <name evidence="2" type="ORF">Cboi02_000013800</name>
</gene>
<accession>A0A9W6SUR8</accession>
<feature type="compositionally biased region" description="Polar residues" evidence="1">
    <location>
        <begin position="639"/>
        <end position="658"/>
    </location>
</feature>
<evidence type="ECO:0000256" key="1">
    <source>
        <dbReference type="SAM" id="MobiDB-lite"/>
    </source>
</evidence>